<evidence type="ECO:0000256" key="1">
    <source>
        <dbReference type="SAM" id="MobiDB-lite"/>
    </source>
</evidence>
<sequence>MWQYLRRREINGCSGNNGSRSTDQNGREEDGCKNCLVRGWG</sequence>
<accession>A0A8S5PR06</accession>
<evidence type="ECO:0000313" key="2">
    <source>
        <dbReference type="EMBL" id="DAE08957.1"/>
    </source>
</evidence>
<proteinExistence type="predicted"/>
<protein>
    <submittedName>
        <fullName evidence="2">Uncharacterized protein</fullName>
    </submittedName>
</protein>
<name>A0A8S5PR06_9CAUD</name>
<feature type="region of interest" description="Disordered" evidence="1">
    <location>
        <begin position="11"/>
        <end position="31"/>
    </location>
</feature>
<reference evidence="2" key="1">
    <citation type="journal article" date="2021" name="Proc. Natl. Acad. Sci. U.S.A.">
        <title>A Catalog of Tens of Thousands of Viruses from Human Metagenomes Reveals Hidden Associations with Chronic Diseases.</title>
        <authorList>
            <person name="Tisza M.J."/>
            <person name="Buck C.B."/>
        </authorList>
    </citation>
    <scope>NUCLEOTIDE SEQUENCE</scope>
    <source>
        <strain evidence="2">CtTrD1</strain>
    </source>
</reference>
<organism evidence="2">
    <name type="scientific">Siphoviridae sp. ctTrD1</name>
    <dbReference type="NCBI Taxonomy" id="2825524"/>
    <lineage>
        <taxon>Viruses</taxon>
        <taxon>Duplodnaviria</taxon>
        <taxon>Heunggongvirae</taxon>
        <taxon>Uroviricota</taxon>
        <taxon>Caudoviricetes</taxon>
    </lineage>
</organism>
<dbReference type="EMBL" id="BK015480">
    <property type="protein sequence ID" value="DAE08957.1"/>
    <property type="molecule type" value="Genomic_DNA"/>
</dbReference>
<feature type="compositionally biased region" description="Polar residues" evidence="1">
    <location>
        <begin position="13"/>
        <end position="24"/>
    </location>
</feature>